<reference evidence="2 3" key="2">
    <citation type="submission" date="2024-07" db="EMBL/GenBank/DDBJ databases">
        <authorList>
            <person name="Akdeniz Z."/>
        </authorList>
    </citation>
    <scope>NUCLEOTIDE SEQUENCE [LARGE SCALE GENOMIC DNA]</scope>
</reference>
<gene>
    <name evidence="1" type="ORF">HINF_LOCUS22961</name>
    <name evidence="2" type="ORF">HINF_LOCUS69155</name>
</gene>
<organism evidence="1">
    <name type="scientific">Hexamita inflata</name>
    <dbReference type="NCBI Taxonomy" id="28002"/>
    <lineage>
        <taxon>Eukaryota</taxon>
        <taxon>Metamonada</taxon>
        <taxon>Diplomonadida</taxon>
        <taxon>Hexamitidae</taxon>
        <taxon>Hexamitinae</taxon>
        <taxon>Hexamita</taxon>
    </lineage>
</organism>
<evidence type="ECO:0000313" key="3">
    <source>
        <dbReference type="Proteomes" id="UP001642409"/>
    </source>
</evidence>
<evidence type="ECO:0000313" key="2">
    <source>
        <dbReference type="EMBL" id="CAL6097605.1"/>
    </source>
</evidence>
<dbReference type="AlphaFoldDB" id="A0AA86PCL2"/>
<dbReference type="EMBL" id="CATOUU010000600">
    <property type="protein sequence ID" value="CAI9935316.1"/>
    <property type="molecule type" value="Genomic_DNA"/>
</dbReference>
<dbReference type="Proteomes" id="UP001642409">
    <property type="component" value="Unassembled WGS sequence"/>
</dbReference>
<reference evidence="1" key="1">
    <citation type="submission" date="2023-06" db="EMBL/GenBank/DDBJ databases">
        <authorList>
            <person name="Kurt Z."/>
        </authorList>
    </citation>
    <scope>NUCLEOTIDE SEQUENCE</scope>
</reference>
<accession>A0AA86PCL2</accession>
<keyword evidence="3" id="KW-1185">Reference proteome</keyword>
<dbReference type="EMBL" id="CAXDID020000499">
    <property type="protein sequence ID" value="CAL6097605.1"/>
    <property type="molecule type" value="Genomic_DNA"/>
</dbReference>
<comment type="caution">
    <text evidence="1">The sequence shown here is derived from an EMBL/GenBank/DDBJ whole genome shotgun (WGS) entry which is preliminary data.</text>
</comment>
<sequence>MISASKCKFVEKASYYQYNTENSLNRIEITLSQRISPNHHSFQLEKQICWKFGDLLPEQQNCQHRLKWFQIQTIAEKFSLTLCILQVPSLRRKLPNVGKVHPVCPVKRISSQDQIFRFKLPFEQQSFISGVDQYVQILRLAVQLQQMCNCDSLN</sequence>
<proteinExistence type="predicted"/>
<protein>
    <submittedName>
        <fullName evidence="2">Hypothetical_protein</fullName>
    </submittedName>
</protein>
<name>A0AA86PCL2_9EUKA</name>
<evidence type="ECO:0000313" key="1">
    <source>
        <dbReference type="EMBL" id="CAI9935316.1"/>
    </source>
</evidence>